<keyword evidence="1" id="KW-0472">Membrane</keyword>
<dbReference type="NCBIfam" id="TIGR02523">
    <property type="entry name" value="type_IV_pilV"/>
    <property type="match status" value="1"/>
</dbReference>
<accession>A0ABU4S0L0</accession>
<dbReference type="Proteomes" id="UP001273505">
    <property type="component" value="Unassembled WGS sequence"/>
</dbReference>
<sequence>MNNLKKQCGVGMIEVLITALILSTGLMAIAALQTRSIQYNSSAYLRSQANIIAYDILDQLRAGSASEWDGGAIVEPDNVDDLVSILPDGEGAIECVTRVCTVSITWTEPVEGGVEGEGEEATFEYTSRI</sequence>
<reference evidence="2 3" key="1">
    <citation type="submission" date="2023-11" db="EMBL/GenBank/DDBJ databases">
        <title>Gilvimarinus fulvus sp. nov., isolated from the surface of Kelp.</title>
        <authorList>
            <person name="Sun Y.Y."/>
            <person name="Gong Y."/>
            <person name="Du Z.J."/>
        </authorList>
    </citation>
    <scope>NUCLEOTIDE SEQUENCE [LARGE SCALE GENOMIC DNA]</scope>
    <source>
        <strain evidence="2 3">SDUM040013</strain>
    </source>
</reference>
<dbReference type="InterPro" id="IPR013362">
    <property type="entry name" value="Pilus_4_PilV"/>
</dbReference>
<organism evidence="2 3">
    <name type="scientific">Gilvimarinus gilvus</name>
    <dbReference type="NCBI Taxonomy" id="3058038"/>
    <lineage>
        <taxon>Bacteria</taxon>
        <taxon>Pseudomonadati</taxon>
        <taxon>Pseudomonadota</taxon>
        <taxon>Gammaproteobacteria</taxon>
        <taxon>Cellvibrionales</taxon>
        <taxon>Cellvibrionaceae</taxon>
        <taxon>Gilvimarinus</taxon>
    </lineage>
</organism>
<feature type="transmembrane region" description="Helical" evidence="1">
    <location>
        <begin position="12"/>
        <end position="32"/>
    </location>
</feature>
<protein>
    <submittedName>
        <fullName evidence="2">Type IV pilus modification protein PilV</fullName>
    </submittedName>
</protein>
<evidence type="ECO:0000256" key="1">
    <source>
        <dbReference type="SAM" id="Phobius"/>
    </source>
</evidence>
<evidence type="ECO:0000313" key="2">
    <source>
        <dbReference type="EMBL" id="MDX6850692.1"/>
    </source>
</evidence>
<gene>
    <name evidence="2" type="primary">pilV</name>
    <name evidence="2" type="ORF">SCD92_15065</name>
</gene>
<keyword evidence="1" id="KW-1133">Transmembrane helix</keyword>
<keyword evidence="3" id="KW-1185">Reference proteome</keyword>
<evidence type="ECO:0000313" key="3">
    <source>
        <dbReference type="Proteomes" id="UP001273505"/>
    </source>
</evidence>
<keyword evidence="1" id="KW-0812">Transmembrane</keyword>
<name>A0ABU4S0L0_9GAMM</name>
<dbReference type="RefSeq" id="WP_302721099.1">
    <property type="nucleotide sequence ID" value="NZ_JAULRU010000256.1"/>
</dbReference>
<comment type="caution">
    <text evidence="2">The sequence shown here is derived from an EMBL/GenBank/DDBJ whole genome shotgun (WGS) entry which is preliminary data.</text>
</comment>
<dbReference type="EMBL" id="JAXAFO010000029">
    <property type="protein sequence ID" value="MDX6850692.1"/>
    <property type="molecule type" value="Genomic_DNA"/>
</dbReference>
<proteinExistence type="predicted"/>